<evidence type="ECO:0000256" key="4">
    <source>
        <dbReference type="ARBA" id="ARBA00022989"/>
    </source>
</evidence>
<evidence type="ECO:0000256" key="5">
    <source>
        <dbReference type="ARBA" id="ARBA00023136"/>
    </source>
</evidence>
<reference evidence="7 8" key="1">
    <citation type="submission" date="2022-04" db="EMBL/GenBank/DDBJ databases">
        <title>Spirosoma sp. strain RP8 genome sequencing and assembly.</title>
        <authorList>
            <person name="Jung Y."/>
        </authorList>
    </citation>
    <scope>NUCLEOTIDE SEQUENCE [LARGE SCALE GENOMIC DNA]</scope>
    <source>
        <strain evidence="7 8">RP8</strain>
    </source>
</reference>
<dbReference type="PANTHER" id="PTHR30250">
    <property type="entry name" value="PST FAMILY PREDICTED COLANIC ACID TRANSPORTER"/>
    <property type="match status" value="1"/>
</dbReference>
<gene>
    <name evidence="7" type="ORF">M0L20_12990</name>
</gene>
<name>A0ABT0HKV7_9BACT</name>
<feature type="transmembrane region" description="Helical" evidence="6">
    <location>
        <begin position="348"/>
        <end position="365"/>
    </location>
</feature>
<feature type="transmembrane region" description="Helical" evidence="6">
    <location>
        <begin position="321"/>
        <end position="342"/>
    </location>
</feature>
<dbReference type="InterPro" id="IPR050833">
    <property type="entry name" value="Poly_Biosynth_Transport"/>
</dbReference>
<evidence type="ECO:0008006" key="9">
    <source>
        <dbReference type="Google" id="ProtNLM"/>
    </source>
</evidence>
<evidence type="ECO:0000256" key="3">
    <source>
        <dbReference type="ARBA" id="ARBA00022692"/>
    </source>
</evidence>
<keyword evidence="8" id="KW-1185">Reference proteome</keyword>
<dbReference type="Proteomes" id="UP001202180">
    <property type="component" value="Unassembled WGS sequence"/>
</dbReference>
<evidence type="ECO:0000313" key="8">
    <source>
        <dbReference type="Proteomes" id="UP001202180"/>
    </source>
</evidence>
<feature type="transmembrane region" description="Helical" evidence="6">
    <location>
        <begin position="36"/>
        <end position="59"/>
    </location>
</feature>
<sequence>MGGIEEITQVVSAKVVARKSDSPNWNLVGKIYANMAYLYGWLTALVIIVMGSLGSWSMVRPISFVKDAQSAWLAWGIIIIASACRFYGSIYSNYLEGLNKIALVRRWEALTSTAAISSSIIGLYISDSLLVLVFINQLWVFLSVIRNYFLSRTVENNKFKTIEIDYSFDRQLFRKIWPAAWRSGISGFMSNGLNNLSSVLYAQIGNSESIASYLLALRIIAQIREISMAPFYSKIPLYARLRVQGDMKQLIQKAQHGMFLSHLVFAIGVILVSITSNYLLEYINSDIKFVSNELWLLLSLAYFIHRYGAMHMQLYLTTNHVISHIADSISGIIFIVTSFTLINSLELYAIPIGMLSGYLGFYAWYAASFSINSLSISFYNFEKRVTTIPLLLFLFYITINLML</sequence>
<feature type="transmembrane region" description="Helical" evidence="6">
    <location>
        <begin position="257"/>
        <end position="280"/>
    </location>
</feature>
<keyword evidence="4 6" id="KW-1133">Transmembrane helix</keyword>
<comment type="subcellular location">
    <subcellularLocation>
        <location evidence="1">Cell membrane</location>
        <topology evidence="1">Multi-pass membrane protein</topology>
    </subcellularLocation>
</comment>
<keyword evidence="2" id="KW-1003">Cell membrane</keyword>
<proteinExistence type="predicted"/>
<feature type="transmembrane region" description="Helical" evidence="6">
    <location>
        <begin position="107"/>
        <end position="125"/>
    </location>
</feature>
<protein>
    <recommendedName>
        <fullName evidence="9">Oligosaccharide flippase family protein</fullName>
    </recommendedName>
</protein>
<dbReference type="EMBL" id="JALPRF010000002">
    <property type="protein sequence ID" value="MCK8492777.1"/>
    <property type="molecule type" value="Genomic_DNA"/>
</dbReference>
<feature type="transmembrane region" description="Helical" evidence="6">
    <location>
        <begin position="71"/>
        <end position="95"/>
    </location>
</feature>
<comment type="caution">
    <text evidence="7">The sequence shown here is derived from an EMBL/GenBank/DDBJ whole genome shotgun (WGS) entry which is preliminary data.</text>
</comment>
<evidence type="ECO:0000256" key="6">
    <source>
        <dbReference type="SAM" id="Phobius"/>
    </source>
</evidence>
<feature type="transmembrane region" description="Helical" evidence="6">
    <location>
        <begin position="385"/>
        <end position="402"/>
    </location>
</feature>
<feature type="transmembrane region" description="Helical" evidence="6">
    <location>
        <begin position="131"/>
        <end position="150"/>
    </location>
</feature>
<keyword evidence="5 6" id="KW-0472">Membrane</keyword>
<dbReference type="RefSeq" id="WP_248477370.1">
    <property type="nucleotide sequence ID" value="NZ_JALPRF010000002.1"/>
</dbReference>
<evidence type="ECO:0000313" key="7">
    <source>
        <dbReference type="EMBL" id="MCK8492777.1"/>
    </source>
</evidence>
<evidence type="ECO:0000256" key="2">
    <source>
        <dbReference type="ARBA" id="ARBA00022475"/>
    </source>
</evidence>
<accession>A0ABT0HKV7</accession>
<dbReference type="PANTHER" id="PTHR30250:SF26">
    <property type="entry name" value="PSMA PROTEIN"/>
    <property type="match status" value="1"/>
</dbReference>
<evidence type="ECO:0000256" key="1">
    <source>
        <dbReference type="ARBA" id="ARBA00004651"/>
    </source>
</evidence>
<organism evidence="7 8">
    <name type="scientific">Spirosoma liriopis</name>
    <dbReference type="NCBI Taxonomy" id="2937440"/>
    <lineage>
        <taxon>Bacteria</taxon>
        <taxon>Pseudomonadati</taxon>
        <taxon>Bacteroidota</taxon>
        <taxon>Cytophagia</taxon>
        <taxon>Cytophagales</taxon>
        <taxon>Cytophagaceae</taxon>
        <taxon>Spirosoma</taxon>
    </lineage>
</organism>
<keyword evidence="3 6" id="KW-0812">Transmembrane</keyword>